<keyword evidence="3" id="KW-0813">Transport</keyword>
<gene>
    <name evidence="9" type="ORF">HK103_002831</name>
</gene>
<evidence type="ECO:0000313" key="9">
    <source>
        <dbReference type="EMBL" id="KAJ3259184.1"/>
    </source>
</evidence>
<evidence type="ECO:0000256" key="5">
    <source>
        <dbReference type="ARBA" id="ARBA00022792"/>
    </source>
</evidence>
<keyword evidence="4" id="KW-0679">Respiratory chain</keyword>
<keyword evidence="8" id="KW-0472">Membrane</keyword>
<keyword evidence="10" id="KW-1185">Reference proteome</keyword>
<dbReference type="GO" id="GO:0005743">
    <property type="term" value="C:mitochondrial inner membrane"/>
    <property type="evidence" value="ECO:0007669"/>
    <property type="project" value="UniProtKB-SubCell"/>
</dbReference>
<comment type="subcellular location">
    <subcellularLocation>
        <location evidence="1">Mitochondrion inner membrane</location>
        <topology evidence="1">Peripheral membrane protein</topology>
        <orientation evidence="1">Matrix side</orientation>
    </subcellularLocation>
</comment>
<accession>A0AAD5UJK5</accession>
<comment type="similarity">
    <text evidence="2">Belongs to the complex I NDUFA5 subunit family.</text>
</comment>
<evidence type="ECO:0000256" key="4">
    <source>
        <dbReference type="ARBA" id="ARBA00022660"/>
    </source>
</evidence>
<evidence type="ECO:0000313" key="10">
    <source>
        <dbReference type="Proteomes" id="UP001210925"/>
    </source>
</evidence>
<proteinExistence type="inferred from homology"/>
<keyword evidence="7" id="KW-0496">Mitochondrion</keyword>
<protein>
    <submittedName>
        <fullName evidence="9">Uncharacterized protein</fullName>
    </submittedName>
</protein>
<dbReference type="Pfam" id="PF04716">
    <property type="entry name" value="ETC_C1_NDUFA5"/>
    <property type="match status" value="1"/>
</dbReference>
<dbReference type="Proteomes" id="UP001210925">
    <property type="component" value="Unassembled WGS sequence"/>
</dbReference>
<evidence type="ECO:0000256" key="8">
    <source>
        <dbReference type="ARBA" id="ARBA00023136"/>
    </source>
</evidence>
<dbReference type="PANTHER" id="PTHR12653">
    <property type="entry name" value="NADH-UBIQUINONE OXIDOREDUCTASE 13 KD-B SUBUNIT"/>
    <property type="match status" value="1"/>
</dbReference>
<dbReference type="EMBL" id="JADGKB010000020">
    <property type="protein sequence ID" value="KAJ3259184.1"/>
    <property type="molecule type" value="Genomic_DNA"/>
</dbReference>
<name>A0AAD5UJK5_9FUNG</name>
<keyword evidence="6" id="KW-0249">Electron transport</keyword>
<evidence type="ECO:0000256" key="6">
    <source>
        <dbReference type="ARBA" id="ARBA00022982"/>
    </source>
</evidence>
<dbReference type="PANTHER" id="PTHR12653:SF0">
    <property type="entry name" value="NADH DEHYDROGENASE [UBIQUINONE] 1 ALPHA SUBCOMPLEX SUBUNIT 5"/>
    <property type="match status" value="1"/>
</dbReference>
<dbReference type="AlphaFoldDB" id="A0AAD5UJK5"/>
<evidence type="ECO:0000256" key="7">
    <source>
        <dbReference type="ARBA" id="ARBA00023128"/>
    </source>
</evidence>
<reference evidence="9" key="1">
    <citation type="submission" date="2020-05" db="EMBL/GenBank/DDBJ databases">
        <title>Phylogenomic resolution of chytrid fungi.</title>
        <authorList>
            <person name="Stajich J.E."/>
            <person name="Amses K."/>
            <person name="Simmons R."/>
            <person name="Seto K."/>
            <person name="Myers J."/>
            <person name="Bonds A."/>
            <person name="Quandt C.A."/>
            <person name="Barry K."/>
            <person name="Liu P."/>
            <person name="Grigoriev I."/>
            <person name="Longcore J.E."/>
            <person name="James T.Y."/>
        </authorList>
    </citation>
    <scope>NUCLEOTIDE SEQUENCE</scope>
    <source>
        <strain evidence="9">PLAUS21</strain>
    </source>
</reference>
<evidence type="ECO:0000256" key="1">
    <source>
        <dbReference type="ARBA" id="ARBA00004443"/>
    </source>
</evidence>
<evidence type="ECO:0000256" key="3">
    <source>
        <dbReference type="ARBA" id="ARBA00022448"/>
    </source>
</evidence>
<comment type="caution">
    <text evidence="9">The sequence shown here is derived from an EMBL/GenBank/DDBJ whole genome shotgun (WGS) entry which is preliminary data.</text>
</comment>
<dbReference type="InterPro" id="IPR006806">
    <property type="entry name" value="NDUFA5"/>
</dbReference>
<dbReference type="GO" id="GO:0022904">
    <property type="term" value="P:respiratory electron transport chain"/>
    <property type="evidence" value="ECO:0007669"/>
    <property type="project" value="InterPro"/>
</dbReference>
<evidence type="ECO:0000256" key="2">
    <source>
        <dbReference type="ARBA" id="ARBA00010261"/>
    </source>
</evidence>
<organism evidence="9 10">
    <name type="scientific">Boothiomyces macroporosus</name>
    <dbReference type="NCBI Taxonomy" id="261099"/>
    <lineage>
        <taxon>Eukaryota</taxon>
        <taxon>Fungi</taxon>
        <taxon>Fungi incertae sedis</taxon>
        <taxon>Chytridiomycota</taxon>
        <taxon>Chytridiomycota incertae sedis</taxon>
        <taxon>Chytridiomycetes</taxon>
        <taxon>Rhizophydiales</taxon>
        <taxon>Terramycetaceae</taxon>
        <taxon>Boothiomyces</taxon>
    </lineage>
</organism>
<sequence>MRVFSRLLQAKATTGIVGLPVHHSARPELLSLYSRITHSLQRFPESSAYRQGTLSLFNKRIAFIEKTEDLKKIEDEFHLGQMEELIEQAKEELKLISMMEANKFTGNNVNLVMIRDTLQERADKLNFDVPKRELQNFGWFCIREVVLEECQRMTDNVAAIYMMSDAVLSGNSFLTEENCAEHFQELQETLRSLETAILFSAIWIGHMNVNANGRFLNAFLNIIDSLNEMFYILKKSSWFHPEPKDNQYHFEQLPTTMARKFISGVNTLKYKLKNKPIKAKLCQPDIVRKNDFKAATKKFILSVDMFLNIITDADLLLSRRSQYKPAEEVQILQRLFEDLYHVSFRYNPYQQYQGREDPSTNAGPVGYYTRRKSVDSVRSASKSPSRRVSISDRVEYSDPVEYSSVRDYVQKIEKQLTMANAAPVGENKLSESNTILDKSRQVCDPEAIDSMATLNETIGKKFDLPVEYSVLARRLSQIDANSRKADE</sequence>
<keyword evidence="5" id="KW-0999">Mitochondrion inner membrane</keyword>